<dbReference type="SUPFAM" id="SSF51905">
    <property type="entry name" value="FAD/NAD(P)-binding domain"/>
    <property type="match status" value="1"/>
</dbReference>
<dbReference type="PRINTS" id="PR00368">
    <property type="entry name" value="FADPNR"/>
</dbReference>
<dbReference type="AlphaFoldDB" id="A0A4R8GVE6"/>
<dbReference type="Proteomes" id="UP000295832">
    <property type="component" value="Unassembled WGS sequence"/>
</dbReference>
<reference evidence="4 5" key="1">
    <citation type="submission" date="2019-03" db="EMBL/GenBank/DDBJ databases">
        <title>Subsurface microbial communities from deep shales in Ohio and West Virginia, USA.</title>
        <authorList>
            <person name="Wrighton K."/>
        </authorList>
    </citation>
    <scope>NUCLEOTIDE SEQUENCE [LARGE SCALE GENOMIC DNA]</scope>
    <source>
        <strain evidence="4 5">MSL 6dP</strain>
    </source>
</reference>
<keyword evidence="2" id="KW-0560">Oxidoreductase</keyword>
<accession>A0A4R8GVE6</accession>
<sequence length="286" mass="31399">MQMEEYDIIIVGAGPAGMSAAINAKARNKSVAIFEGGQIAKKIDWAPHVNNYLGFSNVTGPELAEAYIKHVEDLEIPIIKQKVVKAFPMGEKFMVTTNGENYQAKKLILALGVIQQARLKGEEEYIGKGISYCATCDGMLYKGKDVMVISDSAHHEEEANFLADICENVYYVAQYKEIEDLDERIQVVEGKVEEITGEDMANQVKLTTGTYDVSCVFILRETVPPTEIVDGLELASKKYIKVNRKFETNISGVYAAGDCTGEPLQISKATGEGQVAALNAVKEIEK</sequence>
<protein>
    <submittedName>
        <fullName evidence="4">Thioredoxin reductase (NADPH)</fullName>
    </submittedName>
</protein>
<dbReference type="RefSeq" id="WP_134117717.1">
    <property type="nucleotide sequence ID" value="NZ_SOEG01000023.1"/>
</dbReference>
<organism evidence="4 5">
    <name type="scientific">Orenia marismortui</name>
    <dbReference type="NCBI Taxonomy" id="46469"/>
    <lineage>
        <taxon>Bacteria</taxon>
        <taxon>Bacillati</taxon>
        <taxon>Bacillota</taxon>
        <taxon>Clostridia</taxon>
        <taxon>Halanaerobiales</taxon>
        <taxon>Halobacteroidaceae</taxon>
        <taxon>Orenia</taxon>
    </lineage>
</organism>
<feature type="domain" description="FAD/NAD(P)-binding" evidence="3">
    <location>
        <begin position="6"/>
        <end position="273"/>
    </location>
</feature>
<dbReference type="PANTHER" id="PTHR48105">
    <property type="entry name" value="THIOREDOXIN REDUCTASE 1-RELATED-RELATED"/>
    <property type="match status" value="1"/>
</dbReference>
<dbReference type="InterPro" id="IPR036188">
    <property type="entry name" value="FAD/NAD-bd_sf"/>
</dbReference>
<evidence type="ECO:0000256" key="2">
    <source>
        <dbReference type="ARBA" id="ARBA00023002"/>
    </source>
</evidence>
<name>A0A4R8GVE6_9FIRM</name>
<evidence type="ECO:0000256" key="1">
    <source>
        <dbReference type="ARBA" id="ARBA00022630"/>
    </source>
</evidence>
<comment type="caution">
    <text evidence="4">The sequence shown here is derived from an EMBL/GenBank/DDBJ whole genome shotgun (WGS) entry which is preliminary data.</text>
</comment>
<dbReference type="Gene3D" id="3.50.50.60">
    <property type="entry name" value="FAD/NAD(P)-binding domain"/>
    <property type="match status" value="2"/>
</dbReference>
<dbReference type="EMBL" id="SOEG01000023">
    <property type="protein sequence ID" value="TDX48953.1"/>
    <property type="molecule type" value="Genomic_DNA"/>
</dbReference>
<dbReference type="Pfam" id="PF07992">
    <property type="entry name" value="Pyr_redox_2"/>
    <property type="match status" value="1"/>
</dbReference>
<dbReference type="PRINTS" id="PR00469">
    <property type="entry name" value="PNDRDTASEII"/>
</dbReference>
<dbReference type="InterPro" id="IPR023753">
    <property type="entry name" value="FAD/NAD-binding_dom"/>
</dbReference>
<dbReference type="InterPro" id="IPR050097">
    <property type="entry name" value="Ferredoxin-NADP_redctase_2"/>
</dbReference>
<dbReference type="STRING" id="926561.GCA_000379025_02760"/>
<keyword evidence="5" id="KW-1185">Reference proteome</keyword>
<evidence type="ECO:0000313" key="4">
    <source>
        <dbReference type="EMBL" id="TDX48953.1"/>
    </source>
</evidence>
<dbReference type="GO" id="GO:0016491">
    <property type="term" value="F:oxidoreductase activity"/>
    <property type="evidence" value="ECO:0007669"/>
    <property type="project" value="UniProtKB-KW"/>
</dbReference>
<proteinExistence type="predicted"/>
<gene>
    <name evidence="4" type="ORF">C7959_12318</name>
</gene>
<evidence type="ECO:0000313" key="5">
    <source>
        <dbReference type="Proteomes" id="UP000295832"/>
    </source>
</evidence>
<evidence type="ECO:0000259" key="3">
    <source>
        <dbReference type="Pfam" id="PF07992"/>
    </source>
</evidence>
<keyword evidence="1" id="KW-0285">Flavoprotein</keyword>